<evidence type="ECO:0000256" key="1">
    <source>
        <dbReference type="SAM" id="Coils"/>
    </source>
</evidence>
<evidence type="ECO:0000313" key="3">
    <source>
        <dbReference type="Proteomes" id="UP001224083"/>
    </source>
</evidence>
<evidence type="ECO:0000313" key="2">
    <source>
        <dbReference type="EMBL" id="MDP9499836.1"/>
    </source>
</evidence>
<proteinExistence type="predicted"/>
<reference evidence="2 3" key="1">
    <citation type="submission" date="2022-12" db="EMBL/GenBank/DDBJ databases">
        <title>Genome sequence of Pasteurellaceae Bisgaard Taxon 45.</title>
        <authorList>
            <person name="Foggin C."/>
            <person name="Rosen L.E."/>
            <person name="Henton M."/>
            <person name="Buys A."/>
            <person name="Floyd T."/>
            <person name="Turner A.D."/>
            <person name="Tarbin J."/>
            <person name="Lloyd A.S."/>
            <person name="Chaitezvi C."/>
            <person name="Ellis R.J."/>
            <person name="Roberts H.C."/>
            <person name="Dastjerdi A."/>
            <person name="Nunez A."/>
            <person name="Van Vliet A.H."/>
            <person name="Steinbach F."/>
        </authorList>
    </citation>
    <scope>NUCLEOTIDE SEQUENCE [LARGE SCALE GENOMIC DNA]</scope>
    <source>
        <strain evidence="2 3">VF20HR</strain>
    </source>
</reference>
<sequence length="171" mass="19780">MTKIINLLPWREKSAKRRLKHMSLQLIVLILLTSIGYVYCFEQQALLEQQTLIQRAKQEQIRLEQQALSQRIQHLQQHMVLPDTARLATADVLTMLNMLSSLPLEQGELTSLQLDNQVLLLQGQMEKQQAFEQLHQYLLAQPLFSRVELAEMRSESAQIVFEMALTINKAS</sequence>
<feature type="coiled-coil region" evidence="1">
    <location>
        <begin position="46"/>
        <end position="73"/>
    </location>
</feature>
<organism evidence="2 3">
    <name type="scientific">Bisgaard Taxon 45</name>
    <dbReference type="NCBI Taxonomy" id="304289"/>
    <lineage>
        <taxon>Bacteria</taxon>
        <taxon>Pseudomonadati</taxon>
        <taxon>Pseudomonadota</taxon>
        <taxon>Gammaproteobacteria</taxon>
        <taxon>Pasteurellales</taxon>
        <taxon>Pasteurellaceae</taxon>
    </lineage>
</organism>
<comment type="caution">
    <text evidence="2">The sequence shown here is derived from an EMBL/GenBank/DDBJ whole genome shotgun (WGS) entry which is preliminary data.</text>
</comment>
<dbReference type="EMBL" id="JAQAHH010000003">
    <property type="protein sequence ID" value="MDP9499836.1"/>
    <property type="molecule type" value="Genomic_DNA"/>
</dbReference>
<gene>
    <name evidence="2" type="ORF">O7M46_02585</name>
</gene>
<protein>
    <submittedName>
        <fullName evidence="2">Competence protein ComB</fullName>
    </submittedName>
</protein>
<dbReference type="InterPro" id="IPR016778">
    <property type="entry name" value="Competence_ComB"/>
</dbReference>
<name>A0ABT9KCU4_9PAST</name>
<keyword evidence="1" id="KW-0175">Coiled coil</keyword>
<accession>A0ABT9KCU4</accession>
<dbReference type="PIRSF" id="PIRSF020785">
    <property type="entry name" value="Competence_ComB"/>
    <property type="match status" value="1"/>
</dbReference>
<keyword evidence="3" id="KW-1185">Reference proteome</keyword>
<dbReference type="Proteomes" id="UP001224083">
    <property type="component" value="Unassembled WGS sequence"/>
</dbReference>